<reference evidence="1" key="1">
    <citation type="submission" date="2020-08" db="EMBL/GenBank/DDBJ databases">
        <title>Multicomponent nature underlies the extraordinary mechanical properties of spider dragline silk.</title>
        <authorList>
            <person name="Kono N."/>
            <person name="Nakamura H."/>
            <person name="Mori M."/>
            <person name="Yoshida Y."/>
            <person name="Ohtoshi R."/>
            <person name="Malay A.D."/>
            <person name="Moran D.A.P."/>
            <person name="Tomita M."/>
            <person name="Numata K."/>
            <person name="Arakawa K."/>
        </authorList>
    </citation>
    <scope>NUCLEOTIDE SEQUENCE</scope>
</reference>
<gene>
    <name evidence="1" type="ORF">TNCV_283921</name>
</gene>
<dbReference type="AlphaFoldDB" id="A0A8X6VGX2"/>
<comment type="caution">
    <text evidence="1">The sequence shown here is derived from an EMBL/GenBank/DDBJ whole genome shotgun (WGS) entry which is preliminary data.</text>
</comment>
<keyword evidence="2" id="KW-1185">Reference proteome</keyword>
<proteinExistence type="predicted"/>
<protein>
    <submittedName>
        <fullName evidence="1">Uncharacterized protein</fullName>
    </submittedName>
</protein>
<dbReference type="Proteomes" id="UP000887159">
    <property type="component" value="Unassembled WGS sequence"/>
</dbReference>
<evidence type="ECO:0000313" key="2">
    <source>
        <dbReference type="Proteomes" id="UP000887159"/>
    </source>
</evidence>
<accession>A0A8X6VGX2</accession>
<dbReference type="EMBL" id="BMAU01021313">
    <property type="protein sequence ID" value="GFY12289.1"/>
    <property type="molecule type" value="Genomic_DNA"/>
</dbReference>
<sequence>MYCINCKAYGHMANYSKYPLFPKPRKGTFNKPNYSSIVESIVRPNLTFAQAAKQARSTIQPIAPQQMAPRTTQIPATNQAQTQAARRQISPQPQPINLNNDCMGLITQALNQTIQALSVLVQQISTMNLTQNAPNPAAIKKSREELKKEMYTLVEAQLDKHYYE</sequence>
<organism evidence="1 2">
    <name type="scientific">Trichonephila clavipes</name>
    <name type="common">Golden silk orbweaver</name>
    <name type="synonym">Nephila clavipes</name>
    <dbReference type="NCBI Taxonomy" id="2585209"/>
    <lineage>
        <taxon>Eukaryota</taxon>
        <taxon>Metazoa</taxon>
        <taxon>Ecdysozoa</taxon>
        <taxon>Arthropoda</taxon>
        <taxon>Chelicerata</taxon>
        <taxon>Arachnida</taxon>
        <taxon>Araneae</taxon>
        <taxon>Araneomorphae</taxon>
        <taxon>Entelegynae</taxon>
        <taxon>Araneoidea</taxon>
        <taxon>Nephilidae</taxon>
        <taxon>Trichonephila</taxon>
    </lineage>
</organism>
<name>A0A8X6VGX2_TRICX</name>
<evidence type="ECO:0000313" key="1">
    <source>
        <dbReference type="EMBL" id="GFY12289.1"/>
    </source>
</evidence>